<dbReference type="InterPro" id="IPR051533">
    <property type="entry name" value="WaaL-like"/>
</dbReference>
<feature type="transmembrane region" description="Helical" evidence="5">
    <location>
        <begin position="15"/>
        <end position="38"/>
    </location>
</feature>
<feature type="transmembrane region" description="Helical" evidence="5">
    <location>
        <begin position="207"/>
        <end position="222"/>
    </location>
</feature>
<keyword evidence="4 5" id="KW-0472">Membrane</keyword>
<feature type="domain" description="O-antigen ligase-related" evidence="6">
    <location>
        <begin position="191"/>
        <end position="313"/>
    </location>
</feature>
<evidence type="ECO:0000313" key="8">
    <source>
        <dbReference type="Proteomes" id="UP000664417"/>
    </source>
</evidence>
<evidence type="ECO:0000256" key="1">
    <source>
        <dbReference type="ARBA" id="ARBA00004141"/>
    </source>
</evidence>
<feature type="transmembrane region" description="Helical" evidence="5">
    <location>
        <begin position="340"/>
        <end position="358"/>
    </location>
</feature>
<evidence type="ECO:0000313" key="7">
    <source>
        <dbReference type="EMBL" id="MBO1320505.1"/>
    </source>
</evidence>
<feature type="transmembrane region" description="Helical" evidence="5">
    <location>
        <begin position="298"/>
        <end position="320"/>
    </location>
</feature>
<feature type="transmembrane region" description="Helical" evidence="5">
    <location>
        <begin position="151"/>
        <end position="173"/>
    </location>
</feature>
<dbReference type="InterPro" id="IPR007016">
    <property type="entry name" value="O-antigen_ligase-rel_domated"/>
</dbReference>
<feature type="transmembrane region" description="Helical" evidence="5">
    <location>
        <begin position="113"/>
        <end position="131"/>
    </location>
</feature>
<dbReference type="Proteomes" id="UP000664417">
    <property type="component" value="Unassembled WGS sequence"/>
</dbReference>
<dbReference type="AlphaFoldDB" id="A0A8J7Q9Q4"/>
<evidence type="ECO:0000259" key="6">
    <source>
        <dbReference type="Pfam" id="PF04932"/>
    </source>
</evidence>
<protein>
    <submittedName>
        <fullName evidence="7">O-antigen ligase family protein</fullName>
    </submittedName>
</protein>
<keyword evidence="2 5" id="KW-0812">Transmembrane</keyword>
<dbReference type="Pfam" id="PF04932">
    <property type="entry name" value="Wzy_C"/>
    <property type="match status" value="1"/>
</dbReference>
<feature type="transmembrane region" description="Helical" evidence="5">
    <location>
        <begin position="59"/>
        <end position="76"/>
    </location>
</feature>
<feature type="transmembrane region" description="Helical" evidence="5">
    <location>
        <begin position="229"/>
        <end position="248"/>
    </location>
</feature>
<organism evidence="7 8">
    <name type="scientific">Acanthopleuribacter pedis</name>
    <dbReference type="NCBI Taxonomy" id="442870"/>
    <lineage>
        <taxon>Bacteria</taxon>
        <taxon>Pseudomonadati</taxon>
        <taxon>Acidobacteriota</taxon>
        <taxon>Holophagae</taxon>
        <taxon>Acanthopleuribacterales</taxon>
        <taxon>Acanthopleuribacteraceae</taxon>
        <taxon>Acanthopleuribacter</taxon>
    </lineage>
</organism>
<sequence length="404" mass="45646">MLESSKAYTVHRCAFYWSMASFSLGIATQQISFFLFFIAQAFLAARFGWPMGGLVQKGYRAASALFAWIVITALVAQVRHPDPPAADFHWAFIAMWAVSGILLKHVDWKDIHRVLLVVSVPGLIRSVLWLLQPDEIRHALDIGFSMYPRAFGLVSNAITNAEGLVILACWSMARLAEKLSPRERRLILFHLAVSILIVALSRVRSGILGFSVLFFLAALFSNRLRRISLWALFGTVFVAGGSIAFFGFNMASIEERLVLVRNGLQLWQIHPLLGIGPDRFEAFPLSDNTLVGHPHNTFLAVMVESGLIGLGLYTVFVVALFRRYWWLFKNRRNLGVAPEWVVKALCFILVMYMLFGVFDFNFGDSELLLFHALHWGMATKLWQMAQSQEDDVEETPSQEQVTKN</sequence>
<dbReference type="RefSeq" id="WP_207860460.1">
    <property type="nucleotide sequence ID" value="NZ_JAFREP010000017.1"/>
</dbReference>
<evidence type="ECO:0000256" key="5">
    <source>
        <dbReference type="SAM" id="Phobius"/>
    </source>
</evidence>
<comment type="caution">
    <text evidence="7">The sequence shown here is derived from an EMBL/GenBank/DDBJ whole genome shotgun (WGS) entry which is preliminary data.</text>
</comment>
<comment type="subcellular location">
    <subcellularLocation>
        <location evidence="1">Membrane</location>
        <topology evidence="1">Multi-pass membrane protein</topology>
    </subcellularLocation>
</comment>
<dbReference type="GO" id="GO:0016020">
    <property type="term" value="C:membrane"/>
    <property type="evidence" value="ECO:0007669"/>
    <property type="project" value="UniProtKB-SubCell"/>
</dbReference>
<keyword evidence="8" id="KW-1185">Reference proteome</keyword>
<name>A0A8J7Q9Q4_9BACT</name>
<keyword evidence="3 5" id="KW-1133">Transmembrane helix</keyword>
<dbReference type="GO" id="GO:0016874">
    <property type="term" value="F:ligase activity"/>
    <property type="evidence" value="ECO:0007669"/>
    <property type="project" value="UniProtKB-KW"/>
</dbReference>
<proteinExistence type="predicted"/>
<feature type="transmembrane region" description="Helical" evidence="5">
    <location>
        <begin position="185"/>
        <end position="201"/>
    </location>
</feature>
<evidence type="ECO:0000256" key="2">
    <source>
        <dbReference type="ARBA" id="ARBA00022692"/>
    </source>
</evidence>
<feature type="transmembrane region" description="Helical" evidence="5">
    <location>
        <begin position="88"/>
        <end position="106"/>
    </location>
</feature>
<keyword evidence="7" id="KW-0436">Ligase</keyword>
<evidence type="ECO:0000256" key="3">
    <source>
        <dbReference type="ARBA" id="ARBA00022989"/>
    </source>
</evidence>
<gene>
    <name evidence="7" type="ORF">J3U88_18660</name>
</gene>
<dbReference type="PANTHER" id="PTHR37422">
    <property type="entry name" value="TEICHURONIC ACID BIOSYNTHESIS PROTEIN TUAE"/>
    <property type="match status" value="1"/>
</dbReference>
<reference evidence="7" key="1">
    <citation type="submission" date="2021-03" db="EMBL/GenBank/DDBJ databases">
        <authorList>
            <person name="Wang G."/>
        </authorList>
    </citation>
    <scope>NUCLEOTIDE SEQUENCE</scope>
    <source>
        <strain evidence="7">KCTC 12899</strain>
    </source>
</reference>
<evidence type="ECO:0000256" key="4">
    <source>
        <dbReference type="ARBA" id="ARBA00023136"/>
    </source>
</evidence>
<dbReference type="EMBL" id="JAFREP010000017">
    <property type="protein sequence ID" value="MBO1320505.1"/>
    <property type="molecule type" value="Genomic_DNA"/>
</dbReference>
<dbReference type="PANTHER" id="PTHR37422:SF13">
    <property type="entry name" value="LIPOPOLYSACCHARIDE BIOSYNTHESIS PROTEIN PA4999-RELATED"/>
    <property type="match status" value="1"/>
</dbReference>
<accession>A0A8J7Q9Q4</accession>